<accession>A0AAV9WBT6</accession>
<evidence type="ECO:0000313" key="2">
    <source>
        <dbReference type="Proteomes" id="UP001370758"/>
    </source>
</evidence>
<evidence type="ECO:0000313" key="1">
    <source>
        <dbReference type="EMBL" id="KAK6505359.1"/>
    </source>
</evidence>
<proteinExistence type="predicted"/>
<comment type="caution">
    <text evidence="1">The sequence shown here is derived from an EMBL/GenBank/DDBJ whole genome shotgun (WGS) entry which is preliminary data.</text>
</comment>
<protein>
    <submittedName>
        <fullName evidence="1">Uncharacterized protein</fullName>
    </submittedName>
</protein>
<sequence>MGVVKVVNKVVKVRHRNDCEVVSFSGCWGRQPIEEPNTGWIPGIVMLVGTTGKVGPICRSHNGGQEEVTKRSSEKEHPQCFLGTRQRQARPKSELTVGRQARPTRWLLRTTLQPPTKR</sequence>
<dbReference type="Proteomes" id="UP001370758">
    <property type="component" value="Unassembled WGS sequence"/>
</dbReference>
<organism evidence="1 2">
    <name type="scientific">Arthrobotrys musiformis</name>
    <dbReference type="NCBI Taxonomy" id="47236"/>
    <lineage>
        <taxon>Eukaryota</taxon>
        <taxon>Fungi</taxon>
        <taxon>Dikarya</taxon>
        <taxon>Ascomycota</taxon>
        <taxon>Pezizomycotina</taxon>
        <taxon>Orbiliomycetes</taxon>
        <taxon>Orbiliales</taxon>
        <taxon>Orbiliaceae</taxon>
        <taxon>Arthrobotrys</taxon>
    </lineage>
</organism>
<reference evidence="1 2" key="1">
    <citation type="submission" date="2023-08" db="EMBL/GenBank/DDBJ databases">
        <authorList>
            <person name="Palmer J.M."/>
        </authorList>
    </citation>
    <scope>NUCLEOTIDE SEQUENCE [LARGE SCALE GENOMIC DNA]</scope>
    <source>
        <strain evidence="1 2">TWF481</strain>
    </source>
</reference>
<gene>
    <name evidence="1" type="ORF">TWF481_007264</name>
</gene>
<dbReference type="EMBL" id="JAVHJL010000004">
    <property type="protein sequence ID" value="KAK6505359.1"/>
    <property type="molecule type" value="Genomic_DNA"/>
</dbReference>
<dbReference type="AlphaFoldDB" id="A0AAV9WBT6"/>
<name>A0AAV9WBT6_9PEZI</name>
<keyword evidence="2" id="KW-1185">Reference proteome</keyword>